<feature type="compositionally biased region" description="Low complexity" evidence="19">
    <location>
        <begin position="614"/>
        <end position="630"/>
    </location>
</feature>
<dbReference type="GO" id="GO:0038023">
    <property type="term" value="F:signaling receptor activity"/>
    <property type="evidence" value="ECO:0007669"/>
    <property type="project" value="InterPro"/>
</dbReference>
<feature type="binding site" evidence="16">
    <location>
        <position position="251"/>
    </location>
    <ligand>
        <name>L-glutamate</name>
        <dbReference type="ChEBI" id="CHEBI:29985"/>
    </ligand>
</feature>
<dbReference type="GO" id="GO:0045211">
    <property type="term" value="C:postsynaptic membrane"/>
    <property type="evidence" value="ECO:0007669"/>
    <property type="project" value="UniProtKB-SubCell"/>
</dbReference>
<evidence type="ECO:0000256" key="15">
    <source>
        <dbReference type="ARBA" id="ARBA00034100"/>
    </source>
</evidence>
<keyword evidence="7" id="KW-0770">Synapse</keyword>
<feature type="binding site" evidence="16">
    <location>
        <position position="246"/>
    </location>
    <ligand>
        <name>L-glutamate</name>
        <dbReference type="ChEBI" id="CHEBI:29985"/>
    </ligand>
</feature>
<dbReference type="InterPro" id="IPR019594">
    <property type="entry name" value="Glu/Gly-bd"/>
</dbReference>
<dbReference type="GO" id="GO:0015276">
    <property type="term" value="F:ligand-gated monoatomic ion channel activity"/>
    <property type="evidence" value="ECO:0007669"/>
    <property type="project" value="InterPro"/>
</dbReference>
<evidence type="ECO:0000259" key="22">
    <source>
        <dbReference type="SMART" id="SM00079"/>
    </source>
</evidence>
<evidence type="ECO:0000256" key="14">
    <source>
        <dbReference type="ARBA" id="ARBA00023303"/>
    </source>
</evidence>
<feature type="transmembrane region" description="Helical" evidence="20">
    <location>
        <begin position="366"/>
        <end position="386"/>
    </location>
</feature>
<keyword evidence="14" id="KW-0407">Ion channel</keyword>
<protein>
    <submittedName>
        <fullName evidence="24">Glutamate receptor ionotropic, kainate 1 isoform X4</fullName>
    </submittedName>
</protein>
<dbReference type="SMART" id="SM00079">
    <property type="entry name" value="PBPe"/>
    <property type="match status" value="1"/>
</dbReference>
<dbReference type="InterPro" id="IPR001828">
    <property type="entry name" value="ANF_lig-bd_rcpt"/>
</dbReference>
<evidence type="ECO:0000256" key="11">
    <source>
        <dbReference type="ARBA" id="ARBA00023180"/>
    </source>
</evidence>
<keyword evidence="3" id="KW-0813">Transport</keyword>
<dbReference type="InterPro" id="IPR001320">
    <property type="entry name" value="Iontro_rcpt_C"/>
</dbReference>
<dbReference type="SUPFAM" id="SSF53822">
    <property type="entry name" value="Periplasmic binding protein-like I"/>
    <property type="match status" value="1"/>
</dbReference>
<keyword evidence="6 20" id="KW-1133">Transmembrane helix</keyword>
<keyword evidence="10 24" id="KW-0675">Receptor</keyword>
<accession>A0A6P8JRP8</accession>
<dbReference type="Gene3D" id="3.40.50.2300">
    <property type="match status" value="2"/>
</dbReference>
<comment type="subcellular location">
    <subcellularLocation>
        <location evidence="1">Cell membrane</location>
        <topology evidence="1">Multi-pass membrane protein</topology>
    </subcellularLocation>
    <subcellularLocation>
        <location evidence="15">Postsynaptic cell membrane</location>
    </subcellularLocation>
</comment>
<dbReference type="Proteomes" id="UP000515162">
    <property type="component" value="Chromosome 2L"/>
</dbReference>
<feature type="disulfide bond" evidence="18">
    <location>
        <begin position="479"/>
        <end position="537"/>
    </location>
</feature>
<dbReference type="AlphaFoldDB" id="A0A6P8JRP8"/>
<feature type="region of interest" description="Disordered" evidence="19">
    <location>
        <begin position="613"/>
        <end position="641"/>
    </location>
</feature>
<dbReference type="Pfam" id="PF00060">
    <property type="entry name" value="Lig_chan"/>
    <property type="match status" value="1"/>
</dbReference>
<keyword evidence="5 20" id="KW-0812">Transmembrane</keyword>
<feature type="chain" id="PRO_5027729922" evidence="21">
    <location>
        <begin position="19"/>
        <end position="744"/>
    </location>
</feature>
<evidence type="ECO:0000256" key="2">
    <source>
        <dbReference type="ARBA" id="ARBA00008685"/>
    </source>
</evidence>
<keyword evidence="9 20" id="KW-0472">Membrane</keyword>
<keyword evidence="11" id="KW-0325">Glycoprotein</keyword>
<evidence type="ECO:0000256" key="17">
    <source>
        <dbReference type="PIRSR" id="PIRSR601508-2"/>
    </source>
</evidence>
<dbReference type="Gene3D" id="3.40.190.10">
    <property type="entry name" value="Periplasmic binding protein-like II"/>
    <property type="match status" value="2"/>
</dbReference>
<keyword evidence="4" id="KW-1003">Cell membrane</keyword>
<keyword evidence="23" id="KW-1185">Reference proteome</keyword>
<keyword evidence="13" id="KW-1071">Ligand-gated ion channel</keyword>
<evidence type="ECO:0000256" key="9">
    <source>
        <dbReference type="ARBA" id="ARBA00023136"/>
    </source>
</evidence>
<evidence type="ECO:0000256" key="20">
    <source>
        <dbReference type="SAM" id="Phobius"/>
    </source>
</evidence>
<comment type="similarity">
    <text evidence="2">Belongs to the glutamate-gated ion channel (TC 1.A.10.1) family.</text>
</comment>
<dbReference type="RefSeq" id="XP_033155334.1">
    <property type="nucleotide sequence ID" value="XM_033299443.1"/>
</dbReference>
<evidence type="ECO:0000256" key="10">
    <source>
        <dbReference type="ARBA" id="ARBA00023170"/>
    </source>
</evidence>
<evidence type="ECO:0000313" key="24">
    <source>
        <dbReference type="RefSeq" id="XP_033155334.1"/>
    </source>
</evidence>
<feature type="transmembrane region" description="Helical" evidence="20">
    <location>
        <begin position="291"/>
        <end position="310"/>
    </location>
</feature>
<feature type="compositionally biased region" description="Basic residues" evidence="19">
    <location>
        <begin position="715"/>
        <end position="730"/>
    </location>
</feature>
<feature type="binding site" evidence="16">
    <location>
        <position position="467"/>
    </location>
    <ligand>
        <name>L-glutamate</name>
        <dbReference type="ChEBI" id="CHEBI:29985"/>
    </ligand>
</feature>
<keyword evidence="18" id="KW-1015">Disulfide bond</keyword>
<organism evidence="23 24">
    <name type="scientific">Drosophila mauritiana</name>
    <name type="common">Fruit fly</name>
    <dbReference type="NCBI Taxonomy" id="7226"/>
    <lineage>
        <taxon>Eukaryota</taxon>
        <taxon>Metazoa</taxon>
        <taxon>Ecdysozoa</taxon>
        <taxon>Arthropoda</taxon>
        <taxon>Hexapoda</taxon>
        <taxon>Insecta</taxon>
        <taxon>Pterygota</taxon>
        <taxon>Neoptera</taxon>
        <taxon>Endopterygota</taxon>
        <taxon>Diptera</taxon>
        <taxon>Brachycera</taxon>
        <taxon>Muscomorpha</taxon>
        <taxon>Ephydroidea</taxon>
        <taxon>Drosophilidae</taxon>
        <taxon>Drosophila</taxon>
        <taxon>Sophophora</taxon>
    </lineage>
</organism>
<sequence>MFFLFLTHFLLIALPVLADIDRSQFMVGSIFTSDKDESEIAFRTAVDRANILERNVELVPIVVYANTDDSFIMEKMVCNLISQGVIAIFGPSTGSSSDIIASICDTLDIPHIVYDWIPNESIPDREHSTMTLNVHPDNLLLSQGLAEIVQSFAWRSFTVVYETDKELQQLQDILQVGEPSSNPTTVKQLGPDDDHRPFLKEIKLSTDNCLILHCAPDNLLKILQQANELKMLGEYQNADLGICDLTMTSSRRQAVDFTPPFMTLGISILFSKPPTPPTDLFSFLSPFSLDVWIYMGSAYLFISLLLFALARMAPDDWENPHPCKEPEEVENIWSIMNTTWLSIGSLMGQGCDILPKAASTRLVTGMWWFFALMMLNSYTANLAAFLTNSRQANSINSAEDLAAQSKIKYGAMAGGSTMGFFRDSNFSTYQKMWTAMESASPSVFTKTNDEGVERVQKGKNLYAFLMESTTLEYNVERKCDLVQIGGWLDYKSYGIAMPFNSPYRKQISAAVLKLGELGQLAELKRKWWKEMHGGGNCEKSDEDGGDTPELGLENVGGVFLVLGLGLFAAMVLGCTEFLWNVKSVAIEEKISLKEAFKSEALFAARIWITTKPVHTSSGSGSSTSSSSSSSRSKHSFKSQGLSMKSLKSSGYQDVEASVHSKLKKIGSMFSLKSQKTVTPPPEIGWKLDKSTQIDALPTSDGDLELIPEVETRLPHRHHHHHHHRHHHHHHQPDQEHDGNPSPPE</sequence>
<evidence type="ECO:0000256" key="18">
    <source>
        <dbReference type="PIRSR" id="PIRSR601508-3"/>
    </source>
</evidence>
<dbReference type="InterPro" id="IPR028082">
    <property type="entry name" value="Peripla_BP_I"/>
</dbReference>
<proteinExistence type="inferred from homology"/>
<dbReference type="Pfam" id="PF10613">
    <property type="entry name" value="Lig_chan-Glu_bd"/>
    <property type="match status" value="1"/>
</dbReference>
<evidence type="ECO:0000256" key="19">
    <source>
        <dbReference type="SAM" id="MobiDB-lite"/>
    </source>
</evidence>
<dbReference type="FunFam" id="1.10.287.70:FF:000105">
    <property type="entry name" value="Eye-enriched kainate receptor, isoform A"/>
    <property type="match status" value="1"/>
</dbReference>
<keyword evidence="21" id="KW-0732">Signal</keyword>
<evidence type="ECO:0000256" key="21">
    <source>
        <dbReference type="SAM" id="SignalP"/>
    </source>
</evidence>
<feature type="site" description="Interaction with the cone snail toxin Con-ikot-ikot" evidence="17">
    <location>
        <position position="513"/>
    </location>
</feature>
<keyword evidence="8" id="KW-0406">Ion transport</keyword>
<feature type="region of interest" description="Disordered" evidence="19">
    <location>
        <begin position="715"/>
        <end position="744"/>
    </location>
</feature>
<feature type="site" description="Crucial to convey clamshell closure to channel opening" evidence="17">
    <location>
        <position position="395"/>
    </location>
</feature>
<dbReference type="InterPro" id="IPR015683">
    <property type="entry name" value="Ionotropic_Glu_rcpt"/>
</dbReference>
<dbReference type="Pfam" id="PF01094">
    <property type="entry name" value="ANF_receptor"/>
    <property type="match status" value="1"/>
</dbReference>
<evidence type="ECO:0000256" key="16">
    <source>
        <dbReference type="PIRSR" id="PIRSR601508-1"/>
    </source>
</evidence>
<evidence type="ECO:0000256" key="6">
    <source>
        <dbReference type="ARBA" id="ARBA00022989"/>
    </source>
</evidence>
<evidence type="ECO:0000256" key="5">
    <source>
        <dbReference type="ARBA" id="ARBA00022692"/>
    </source>
</evidence>
<feature type="signal peptide" evidence="21">
    <location>
        <begin position="1"/>
        <end position="18"/>
    </location>
</feature>
<keyword evidence="12" id="KW-0628">Postsynaptic cell membrane</keyword>
<evidence type="ECO:0000256" key="8">
    <source>
        <dbReference type="ARBA" id="ARBA00023065"/>
    </source>
</evidence>
<dbReference type="FunFam" id="3.40.190.10:FF:000061">
    <property type="entry name" value="Glutamate receptor, ionotropic kainate"/>
    <property type="match status" value="1"/>
</dbReference>
<gene>
    <name evidence="24" type="primary">LOC117137783</name>
</gene>
<feature type="binding site" evidence="16">
    <location>
        <position position="417"/>
    </location>
    <ligand>
        <name>L-glutamate</name>
        <dbReference type="ChEBI" id="CHEBI:29985"/>
    </ligand>
</feature>
<evidence type="ECO:0000256" key="1">
    <source>
        <dbReference type="ARBA" id="ARBA00004651"/>
    </source>
</evidence>
<feature type="site" description="Interaction with the cone snail toxin Con-ikot-ikot" evidence="17">
    <location>
        <position position="422"/>
    </location>
</feature>
<reference evidence="24" key="1">
    <citation type="submission" date="2025-08" db="UniProtKB">
        <authorList>
            <consortium name="RefSeq"/>
        </authorList>
    </citation>
    <scope>IDENTIFICATION</scope>
    <source>
        <strain evidence="24">Mau12</strain>
        <tissue evidence="24">Whole Body</tissue>
    </source>
</reference>
<evidence type="ECO:0000256" key="12">
    <source>
        <dbReference type="ARBA" id="ARBA00023257"/>
    </source>
</evidence>
<name>A0A6P8JRP8_DROMA</name>
<feature type="binding site" evidence="16">
    <location>
        <position position="416"/>
    </location>
    <ligand>
        <name>L-glutamate</name>
        <dbReference type="ChEBI" id="CHEBI:29985"/>
    </ligand>
</feature>
<dbReference type="PANTHER" id="PTHR18966">
    <property type="entry name" value="IONOTROPIC GLUTAMATE RECEPTOR"/>
    <property type="match status" value="1"/>
</dbReference>
<feature type="domain" description="Ionotropic glutamate receptor C-terminal" evidence="22">
    <location>
        <begin position="201"/>
        <end position="530"/>
    </location>
</feature>
<evidence type="ECO:0000256" key="3">
    <source>
        <dbReference type="ARBA" id="ARBA00022448"/>
    </source>
</evidence>
<dbReference type="GeneID" id="117137783"/>
<dbReference type="PRINTS" id="PR00177">
    <property type="entry name" value="NMDARECEPTOR"/>
</dbReference>
<evidence type="ECO:0000256" key="7">
    <source>
        <dbReference type="ARBA" id="ARBA00023018"/>
    </source>
</evidence>
<evidence type="ECO:0000256" key="13">
    <source>
        <dbReference type="ARBA" id="ARBA00023286"/>
    </source>
</evidence>
<dbReference type="InterPro" id="IPR001508">
    <property type="entry name" value="Iono_Glu_rcpt_met"/>
</dbReference>
<dbReference type="SUPFAM" id="SSF53850">
    <property type="entry name" value="Periplasmic binding protein-like II"/>
    <property type="match status" value="1"/>
</dbReference>
<evidence type="ECO:0000256" key="4">
    <source>
        <dbReference type="ARBA" id="ARBA00022475"/>
    </source>
</evidence>
<evidence type="ECO:0000313" key="23">
    <source>
        <dbReference type="Proteomes" id="UP000515162"/>
    </source>
</evidence>